<dbReference type="InterPro" id="IPR052352">
    <property type="entry name" value="Sugar_Degrad_Dehydratases"/>
</dbReference>
<keyword evidence="4" id="KW-0411">Iron-sulfur</keyword>
<dbReference type="Proteomes" id="UP000477911">
    <property type="component" value="Unassembled WGS sequence"/>
</dbReference>
<dbReference type="PANTHER" id="PTHR43183:SF1">
    <property type="entry name" value="HYPOTHETICAL DIHYDROXY-ACID DEHYDRATASE (EUROFUNG)-RELATED"/>
    <property type="match status" value="1"/>
</dbReference>
<dbReference type="AlphaFoldDB" id="A0A6L7G7P3"/>
<feature type="region of interest" description="Disordered" evidence="6">
    <location>
        <begin position="587"/>
        <end position="608"/>
    </location>
</feature>
<proteinExistence type="inferred from homology"/>
<protein>
    <submittedName>
        <fullName evidence="9">Dihydroxy-acid dehydratase</fullName>
        <ecNumber evidence="9">4.2.1.9</ecNumber>
    </submittedName>
</protein>
<feature type="domain" description="Dihydroxy-acid/6-phosphogluconate dehydratase N-terminal" evidence="7">
    <location>
        <begin position="44"/>
        <end position="354"/>
    </location>
</feature>
<dbReference type="PROSITE" id="PS00886">
    <property type="entry name" value="ILVD_EDD_1"/>
    <property type="match status" value="1"/>
</dbReference>
<dbReference type="EMBL" id="WUMU01000018">
    <property type="protein sequence ID" value="MXN19340.1"/>
    <property type="molecule type" value="Genomic_DNA"/>
</dbReference>
<dbReference type="RefSeq" id="WP_160895469.1">
    <property type="nucleotide sequence ID" value="NZ_WUMU01000018.1"/>
</dbReference>
<dbReference type="GO" id="GO:0046872">
    <property type="term" value="F:metal ion binding"/>
    <property type="evidence" value="ECO:0007669"/>
    <property type="project" value="UniProtKB-KW"/>
</dbReference>
<dbReference type="Gene3D" id="3.50.30.80">
    <property type="entry name" value="IlvD/EDD C-terminal domain-like"/>
    <property type="match status" value="1"/>
</dbReference>
<dbReference type="NCBIfam" id="NF004784">
    <property type="entry name" value="PRK06131.1"/>
    <property type="match status" value="1"/>
</dbReference>
<accession>A0A6L7G7P3</accession>
<gene>
    <name evidence="9" type="ORF">GR170_16000</name>
</gene>
<evidence type="ECO:0000256" key="3">
    <source>
        <dbReference type="ARBA" id="ARBA00023004"/>
    </source>
</evidence>
<dbReference type="InterPro" id="IPR000581">
    <property type="entry name" value="ILV_EDD_N"/>
</dbReference>
<evidence type="ECO:0000259" key="8">
    <source>
        <dbReference type="Pfam" id="PF24877"/>
    </source>
</evidence>
<evidence type="ECO:0000259" key="7">
    <source>
        <dbReference type="Pfam" id="PF00920"/>
    </source>
</evidence>
<dbReference type="Pfam" id="PF24877">
    <property type="entry name" value="ILV_EDD_C"/>
    <property type="match status" value="1"/>
</dbReference>
<feature type="domain" description="Dihydroxy-acid/6-phosphogluconate dehydratase C-terminal" evidence="8">
    <location>
        <begin position="366"/>
        <end position="560"/>
    </location>
</feature>
<dbReference type="GO" id="GO:0004160">
    <property type="term" value="F:dihydroxy-acid dehydratase activity"/>
    <property type="evidence" value="ECO:0007669"/>
    <property type="project" value="UniProtKB-EC"/>
</dbReference>
<feature type="compositionally biased region" description="Low complexity" evidence="6">
    <location>
        <begin position="588"/>
        <end position="598"/>
    </location>
</feature>
<keyword evidence="3" id="KW-0408">Iron</keyword>
<evidence type="ECO:0000313" key="9">
    <source>
        <dbReference type="EMBL" id="MXN19340.1"/>
    </source>
</evidence>
<comment type="similarity">
    <text evidence="1">Belongs to the IlvD/Edd family.</text>
</comment>
<sequence>MTDKKPEAQGIARGLTNYGDEAFSKYLRRSFASSMGYSREMLDRPIVGIAQSGSGFNNCHRHFPEMIEAVKRGVIAAGALPLDFPTISLGEVFVSPTSLKFRNLMSMDVEEMVRAQPMDSVVLLGGCDKTVPAQLMGAMSANLPAVQLVAGPMSTGRHKEHRLGACTDCRRFWQQFRSGQIEEEEINVVERKLASTAGTCAVMGTASTMASLTEAMGMMPAYGAAIPAVSADRLRMAEETGRLAVQLIGSERRPRSILTQQALENAVTVLLALGGSTNAVLHLAAIAGRVGLKLDLKKLNEISDRTPVLVDLKPTGQFYMEDLHYAGGIPAVMRELRHLLHLDAVTVTGETIGDRIENADPWVDRNVIAAAEQPVRVNGGLVALYGNLAPKGAILKRSAADPALFETEARVVVFTSLEDLAARIDDPDLDVTADDILLLQNAGPTSAAAMPEAGYLPIPKKLARAGVKDMIRISDARMSGTAYGTIVLHVSPDAASGGPIGLVRSGDRIRLSVEKREIELLVSEAELEKRRALTPDTRHHGTRGYDKLYSKEILQAEDGCDFGFLLDDPCSHGTPGAAADVPVERAEAAPAGESAADAPVRGPVVVGR</sequence>
<evidence type="ECO:0000313" key="10">
    <source>
        <dbReference type="Proteomes" id="UP000477911"/>
    </source>
</evidence>
<dbReference type="InterPro" id="IPR056740">
    <property type="entry name" value="ILV_EDD_C"/>
</dbReference>
<evidence type="ECO:0000256" key="1">
    <source>
        <dbReference type="ARBA" id="ARBA00006486"/>
    </source>
</evidence>
<dbReference type="InterPro" id="IPR042096">
    <property type="entry name" value="Dihydro-acid_dehy_C"/>
</dbReference>
<evidence type="ECO:0000256" key="4">
    <source>
        <dbReference type="ARBA" id="ARBA00023014"/>
    </source>
</evidence>
<dbReference type="Pfam" id="PF00920">
    <property type="entry name" value="ILVD_EDD_N"/>
    <property type="match status" value="1"/>
</dbReference>
<keyword evidence="5 9" id="KW-0456">Lyase</keyword>
<keyword evidence="2" id="KW-0479">Metal-binding</keyword>
<name>A0A6L7G7P3_9RHOB</name>
<dbReference type="PANTHER" id="PTHR43183">
    <property type="entry name" value="HYPOTHETICAL DIHYDROXYACID DEHYDRATASE (EUROFUNG)-RELATED"/>
    <property type="match status" value="1"/>
</dbReference>
<dbReference type="SUPFAM" id="SSF143975">
    <property type="entry name" value="IlvD/EDD N-terminal domain-like"/>
    <property type="match status" value="1"/>
</dbReference>
<keyword evidence="10" id="KW-1185">Reference proteome</keyword>
<evidence type="ECO:0000256" key="6">
    <source>
        <dbReference type="SAM" id="MobiDB-lite"/>
    </source>
</evidence>
<reference evidence="9 10" key="1">
    <citation type="submission" date="2019-12" db="EMBL/GenBank/DDBJ databases">
        <authorList>
            <person name="Li M."/>
        </authorList>
    </citation>
    <scope>NUCLEOTIDE SEQUENCE [LARGE SCALE GENOMIC DNA]</scope>
    <source>
        <strain evidence="9 10">GBMRC 2024</strain>
    </source>
</reference>
<dbReference type="EC" id="4.2.1.9" evidence="9"/>
<dbReference type="InterPro" id="IPR020558">
    <property type="entry name" value="DiOHA_6PGluconate_deHydtase_CS"/>
</dbReference>
<dbReference type="SUPFAM" id="SSF52016">
    <property type="entry name" value="LeuD/IlvD-like"/>
    <property type="match status" value="1"/>
</dbReference>
<evidence type="ECO:0000256" key="5">
    <source>
        <dbReference type="ARBA" id="ARBA00023239"/>
    </source>
</evidence>
<organism evidence="9 10">
    <name type="scientific">Pseudooceanicola albus</name>
    <dbReference type="NCBI Taxonomy" id="2692189"/>
    <lineage>
        <taxon>Bacteria</taxon>
        <taxon>Pseudomonadati</taxon>
        <taxon>Pseudomonadota</taxon>
        <taxon>Alphaproteobacteria</taxon>
        <taxon>Rhodobacterales</taxon>
        <taxon>Paracoccaceae</taxon>
        <taxon>Pseudooceanicola</taxon>
    </lineage>
</organism>
<dbReference type="GO" id="GO:0051536">
    <property type="term" value="F:iron-sulfur cluster binding"/>
    <property type="evidence" value="ECO:0007669"/>
    <property type="project" value="UniProtKB-KW"/>
</dbReference>
<evidence type="ECO:0000256" key="2">
    <source>
        <dbReference type="ARBA" id="ARBA00022723"/>
    </source>
</evidence>
<comment type="caution">
    <text evidence="9">The sequence shown here is derived from an EMBL/GenBank/DDBJ whole genome shotgun (WGS) entry which is preliminary data.</text>
</comment>
<dbReference type="InterPro" id="IPR037237">
    <property type="entry name" value="IlvD/EDD_N"/>
</dbReference>